<dbReference type="GeneID" id="41330547"/>
<proteinExistence type="predicted"/>
<dbReference type="Gene3D" id="1.20.1250.20">
    <property type="entry name" value="MFS general substrate transporter like domains"/>
    <property type="match status" value="1"/>
</dbReference>
<dbReference type="GO" id="GO:0005886">
    <property type="term" value="C:plasma membrane"/>
    <property type="evidence" value="ECO:0007669"/>
    <property type="project" value="UniProtKB-SubCell"/>
</dbReference>
<evidence type="ECO:0000313" key="8">
    <source>
        <dbReference type="EMBL" id="QEE16733.1"/>
    </source>
</evidence>
<evidence type="ECO:0000256" key="1">
    <source>
        <dbReference type="ARBA" id="ARBA00004651"/>
    </source>
</evidence>
<evidence type="ECO:0000256" key="6">
    <source>
        <dbReference type="ARBA" id="ARBA00023136"/>
    </source>
</evidence>
<accession>A0A5B9DDA1</accession>
<feature type="transmembrane region" description="Helical" evidence="7">
    <location>
        <begin position="52"/>
        <end position="71"/>
    </location>
</feature>
<keyword evidence="3" id="KW-1003">Cell membrane</keyword>
<evidence type="ECO:0000256" key="4">
    <source>
        <dbReference type="ARBA" id="ARBA00022692"/>
    </source>
</evidence>
<dbReference type="Proteomes" id="UP000321408">
    <property type="component" value="Chromosome"/>
</dbReference>
<evidence type="ECO:0000256" key="3">
    <source>
        <dbReference type="ARBA" id="ARBA00022475"/>
    </source>
</evidence>
<feature type="transmembrane region" description="Helical" evidence="7">
    <location>
        <begin position="20"/>
        <end position="46"/>
    </location>
</feature>
<reference evidence="8 9" key="2">
    <citation type="journal article" date="2024" name="Int. J. Syst. Evol. Microbiol.">
        <title>Promethearchaeum syntrophicum gen. nov., sp. nov., an anaerobic, obligately syntrophic archaeon, the first isolate of the lineage 'Asgard' archaea, and proposal of the new archaeal phylum Promethearchaeota phyl. nov. and kingdom Promethearchaeati regn. nov.</title>
        <authorList>
            <person name="Imachi H."/>
            <person name="Nobu M.K."/>
            <person name="Kato S."/>
            <person name="Takaki Y."/>
            <person name="Miyazaki M."/>
            <person name="Miyata M."/>
            <person name="Ogawara M."/>
            <person name="Saito Y."/>
            <person name="Sakai S."/>
            <person name="Tahara Y.O."/>
            <person name="Takano Y."/>
            <person name="Tasumi E."/>
            <person name="Uematsu K."/>
            <person name="Yoshimura T."/>
            <person name="Itoh T."/>
            <person name="Ohkuma M."/>
            <person name="Takai K."/>
        </authorList>
    </citation>
    <scope>NUCLEOTIDE SEQUENCE [LARGE SCALE GENOMIC DNA]</scope>
    <source>
        <strain evidence="8 9">MK-D1</strain>
    </source>
</reference>
<comment type="subcellular location">
    <subcellularLocation>
        <location evidence="1">Cell membrane</location>
        <topology evidence="1">Multi-pass membrane protein</topology>
    </subcellularLocation>
</comment>
<feature type="transmembrane region" description="Helical" evidence="7">
    <location>
        <begin position="83"/>
        <end position="102"/>
    </location>
</feature>
<gene>
    <name evidence="8" type="ORF">DSAG12_02563</name>
</gene>
<keyword evidence="4 7" id="KW-0812">Transmembrane</keyword>
<feature type="transmembrane region" description="Helical" evidence="7">
    <location>
        <begin position="108"/>
        <end position="127"/>
    </location>
</feature>
<feature type="transmembrane region" description="Helical" evidence="7">
    <location>
        <begin position="309"/>
        <end position="326"/>
    </location>
</feature>
<dbReference type="InterPro" id="IPR011701">
    <property type="entry name" value="MFS"/>
</dbReference>
<keyword evidence="5 7" id="KW-1133">Transmembrane helix</keyword>
<organism evidence="8 9">
    <name type="scientific">Promethearchaeum syntrophicum</name>
    <dbReference type="NCBI Taxonomy" id="2594042"/>
    <lineage>
        <taxon>Archaea</taxon>
        <taxon>Promethearchaeati</taxon>
        <taxon>Promethearchaeota</taxon>
        <taxon>Promethearchaeia</taxon>
        <taxon>Promethearchaeales</taxon>
        <taxon>Promethearchaeaceae</taxon>
        <taxon>Promethearchaeum</taxon>
    </lineage>
</organism>
<protein>
    <submittedName>
        <fullName evidence="8">MFS transporter</fullName>
    </submittedName>
</protein>
<feature type="transmembrane region" description="Helical" evidence="7">
    <location>
        <begin position="278"/>
        <end position="297"/>
    </location>
</feature>
<dbReference type="RefSeq" id="WP_147663666.1">
    <property type="nucleotide sequence ID" value="NZ_CP042905.2"/>
</dbReference>
<dbReference type="Pfam" id="PF07690">
    <property type="entry name" value="MFS_1"/>
    <property type="match status" value="1"/>
</dbReference>
<evidence type="ECO:0000256" key="5">
    <source>
        <dbReference type="ARBA" id="ARBA00022989"/>
    </source>
</evidence>
<sequence>MQKKIKEKPQNQRSYRTWSLYLLLIMKTLCQSLFFSALPNYLIYTINMDPELIGVISSSTALAYIITPFIGQIIAKMIGRRQAIILSLFLSSISYISQILFFTPIILVVMQLIEGLSLGLFWPNTMMEISMWQKISTKEQSDENFHHFNTSWNLGILGGYIIGFFLVILWKNDYIALIVACIIAFGLIPIGFLLEREKKIIPAEKKNNEILLIKSHITKDEHRLEDIIPKKALANISLVHLIFPAFIAWTLNIYFTMAKSMYNFIFPFNLKSANFQSYWRYLFIFLQQGLQVLGMNWIGTQAIRKKKLLTQWLLLFDTFCAIFMIFSSNIVFIVSATVLMGLSTGLKQGLVIRINFDYSSKTGSSKYINFGELAAGIGFGITPIWVGFLVNINYQYSYIILASLSSIVLIIFLLSLRKIDINLTSPPISV</sequence>
<dbReference type="AlphaFoldDB" id="A0A5B9DDA1"/>
<feature type="transmembrane region" description="Helical" evidence="7">
    <location>
        <begin position="368"/>
        <end position="390"/>
    </location>
</feature>
<dbReference type="GO" id="GO:0022857">
    <property type="term" value="F:transmembrane transporter activity"/>
    <property type="evidence" value="ECO:0007669"/>
    <property type="project" value="InterPro"/>
</dbReference>
<feature type="transmembrane region" description="Helical" evidence="7">
    <location>
        <begin position="174"/>
        <end position="194"/>
    </location>
</feature>
<dbReference type="PANTHER" id="PTHR23517">
    <property type="entry name" value="RESISTANCE PROTEIN MDTM, PUTATIVE-RELATED-RELATED"/>
    <property type="match status" value="1"/>
</dbReference>
<dbReference type="SUPFAM" id="SSF103473">
    <property type="entry name" value="MFS general substrate transporter"/>
    <property type="match status" value="1"/>
</dbReference>
<dbReference type="KEGG" id="psyt:DSAG12_02563"/>
<keyword evidence="6 7" id="KW-0472">Membrane</keyword>
<reference evidence="8 9" key="1">
    <citation type="journal article" date="2020" name="Nature">
        <title>Isolation of an archaeon at the prokaryote-eukaryote interface.</title>
        <authorList>
            <person name="Imachi H."/>
            <person name="Nobu M.K."/>
            <person name="Nakahara N."/>
            <person name="Morono Y."/>
            <person name="Ogawara M."/>
            <person name="Takaki Y."/>
            <person name="Takano Y."/>
            <person name="Uematsu K."/>
            <person name="Ikuta T."/>
            <person name="Ito M."/>
            <person name="Matsui Y."/>
            <person name="Miyazaki M."/>
            <person name="Murata K."/>
            <person name="Saito Y."/>
            <person name="Sakai S."/>
            <person name="Song C."/>
            <person name="Tasumi E."/>
            <person name="Yamanaka Y."/>
            <person name="Yamaguchi T."/>
            <person name="Kamagata Y."/>
            <person name="Tamaki H."/>
            <person name="Takai K."/>
        </authorList>
    </citation>
    <scope>NUCLEOTIDE SEQUENCE [LARGE SCALE GENOMIC DNA]</scope>
    <source>
        <strain evidence="8 9">MK-D1</strain>
    </source>
</reference>
<dbReference type="InterPro" id="IPR036259">
    <property type="entry name" value="MFS_trans_sf"/>
</dbReference>
<evidence type="ECO:0000256" key="2">
    <source>
        <dbReference type="ARBA" id="ARBA00022448"/>
    </source>
</evidence>
<feature type="transmembrane region" description="Helical" evidence="7">
    <location>
        <begin position="148"/>
        <end position="168"/>
    </location>
</feature>
<dbReference type="EMBL" id="CP042905">
    <property type="protein sequence ID" value="QEE16733.1"/>
    <property type="molecule type" value="Genomic_DNA"/>
</dbReference>
<keyword evidence="2" id="KW-0813">Transport</keyword>
<feature type="transmembrane region" description="Helical" evidence="7">
    <location>
        <begin position="396"/>
        <end position="416"/>
    </location>
</feature>
<feature type="transmembrane region" description="Helical" evidence="7">
    <location>
        <begin position="232"/>
        <end position="258"/>
    </location>
</feature>
<name>A0A5B9DDA1_9ARCH</name>
<evidence type="ECO:0000313" key="9">
    <source>
        <dbReference type="Proteomes" id="UP000321408"/>
    </source>
</evidence>
<evidence type="ECO:0000256" key="7">
    <source>
        <dbReference type="SAM" id="Phobius"/>
    </source>
</evidence>
<dbReference type="InterPro" id="IPR050171">
    <property type="entry name" value="MFS_Transporters"/>
</dbReference>
<keyword evidence="9" id="KW-1185">Reference proteome</keyword>